<keyword evidence="5" id="KW-0762">Sugar transport</keyword>
<dbReference type="Gene3D" id="1.10.3720.10">
    <property type="entry name" value="MetI-like"/>
    <property type="match status" value="1"/>
</dbReference>
<protein>
    <submittedName>
        <fullName evidence="11">Arabinogalactan oligomer / maltooligosaccharide transport system permease protein</fullName>
    </submittedName>
</protein>
<keyword evidence="4" id="KW-1003">Cell membrane</keyword>
<dbReference type="Pfam" id="PF00528">
    <property type="entry name" value="BPD_transp_1"/>
    <property type="match status" value="1"/>
</dbReference>
<feature type="domain" description="ABC transmembrane type-1" evidence="10">
    <location>
        <begin position="99"/>
        <end position="290"/>
    </location>
</feature>
<dbReference type="GO" id="GO:0042956">
    <property type="term" value="P:maltodextrin transmembrane transport"/>
    <property type="evidence" value="ECO:0007669"/>
    <property type="project" value="TreeGrafter"/>
</dbReference>
<dbReference type="InterPro" id="IPR000515">
    <property type="entry name" value="MetI-like"/>
</dbReference>
<evidence type="ECO:0000256" key="2">
    <source>
        <dbReference type="ARBA" id="ARBA00009047"/>
    </source>
</evidence>
<dbReference type="InterPro" id="IPR035906">
    <property type="entry name" value="MetI-like_sf"/>
</dbReference>
<reference evidence="12" key="1">
    <citation type="submission" date="2016-10" db="EMBL/GenBank/DDBJ databases">
        <authorList>
            <person name="Varghese N."/>
            <person name="Submissions S."/>
        </authorList>
    </citation>
    <scope>NUCLEOTIDE SEQUENCE [LARGE SCALE GENOMIC DNA]</scope>
    <source>
        <strain evidence="12">CGMCC 4.7038</strain>
    </source>
</reference>
<dbReference type="AlphaFoldDB" id="A0A1H6ZKZ2"/>
<feature type="transmembrane region" description="Helical" evidence="9">
    <location>
        <begin position="223"/>
        <end position="246"/>
    </location>
</feature>
<keyword evidence="6 9" id="KW-0812">Transmembrane</keyword>
<keyword evidence="7 9" id="KW-1133">Transmembrane helix</keyword>
<feature type="transmembrane region" description="Helical" evidence="9">
    <location>
        <begin position="167"/>
        <end position="186"/>
    </location>
</feature>
<dbReference type="OrthoDB" id="9794684at2"/>
<dbReference type="Proteomes" id="UP000198707">
    <property type="component" value="Unassembled WGS sequence"/>
</dbReference>
<keyword evidence="3 9" id="KW-0813">Transport</keyword>
<dbReference type="EMBL" id="FNYV01000005">
    <property type="protein sequence ID" value="SEJ54183.1"/>
    <property type="molecule type" value="Genomic_DNA"/>
</dbReference>
<dbReference type="GO" id="GO:0015423">
    <property type="term" value="F:ABC-type maltose transporter activity"/>
    <property type="evidence" value="ECO:0007669"/>
    <property type="project" value="TreeGrafter"/>
</dbReference>
<dbReference type="GO" id="GO:0005886">
    <property type="term" value="C:plasma membrane"/>
    <property type="evidence" value="ECO:0007669"/>
    <property type="project" value="UniProtKB-SubCell"/>
</dbReference>
<evidence type="ECO:0000256" key="8">
    <source>
        <dbReference type="ARBA" id="ARBA00023136"/>
    </source>
</evidence>
<evidence type="ECO:0000256" key="7">
    <source>
        <dbReference type="ARBA" id="ARBA00022989"/>
    </source>
</evidence>
<feature type="transmembrane region" description="Helical" evidence="9">
    <location>
        <begin position="135"/>
        <end position="155"/>
    </location>
</feature>
<evidence type="ECO:0000256" key="5">
    <source>
        <dbReference type="ARBA" id="ARBA00022597"/>
    </source>
</evidence>
<organism evidence="11 12">
    <name type="scientific">Micromonospora phaseoli</name>
    <dbReference type="NCBI Taxonomy" id="1144548"/>
    <lineage>
        <taxon>Bacteria</taxon>
        <taxon>Bacillati</taxon>
        <taxon>Actinomycetota</taxon>
        <taxon>Actinomycetes</taxon>
        <taxon>Micromonosporales</taxon>
        <taxon>Micromonosporaceae</taxon>
        <taxon>Micromonospora</taxon>
    </lineage>
</organism>
<name>A0A1H6ZKZ2_9ACTN</name>
<keyword evidence="8 9" id="KW-0472">Membrane</keyword>
<evidence type="ECO:0000313" key="11">
    <source>
        <dbReference type="EMBL" id="SEJ54183.1"/>
    </source>
</evidence>
<accession>A0A1H6ZKZ2</accession>
<feature type="transmembrane region" description="Helical" evidence="9">
    <location>
        <begin position="39"/>
        <end position="61"/>
    </location>
</feature>
<feature type="transmembrane region" description="Helical" evidence="9">
    <location>
        <begin position="98"/>
        <end position="123"/>
    </location>
</feature>
<feature type="transmembrane region" description="Helical" evidence="9">
    <location>
        <begin position="271"/>
        <end position="290"/>
    </location>
</feature>
<evidence type="ECO:0000256" key="4">
    <source>
        <dbReference type="ARBA" id="ARBA00022475"/>
    </source>
</evidence>
<evidence type="ECO:0000256" key="9">
    <source>
        <dbReference type="RuleBase" id="RU363032"/>
    </source>
</evidence>
<evidence type="ECO:0000259" key="10">
    <source>
        <dbReference type="PROSITE" id="PS50928"/>
    </source>
</evidence>
<dbReference type="PANTHER" id="PTHR32243">
    <property type="entry name" value="MALTOSE TRANSPORT SYSTEM PERMEASE-RELATED"/>
    <property type="match status" value="1"/>
</dbReference>
<evidence type="ECO:0000256" key="1">
    <source>
        <dbReference type="ARBA" id="ARBA00004651"/>
    </source>
</evidence>
<evidence type="ECO:0000313" key="12">
    <source>
        <dbReference type="Proteomes" id="UP000198707"/>
    </source>
</evidence>
<gene>
    <name evidence="11" type="ORF">SAMN05443287_105171</name>
</gene>
<dbReference type="STRING" id="1144548.SAMN05443287_105171"/>
<keyword evidence="12" id="KW-1185">Reference proteome</keyword>
<comment type="subcellular location">
    <subcellularLocation>
        <location evidence="1 9">Cell membrane</location>
        <topology evidence="1 9">Multi-pass membrane protein</topology>
    </subcellularLocation>
</comment>
<dbReference type="SUPFAM" id="SSF161098">
    <property type="entry name" value="MetI-like"/>
    <property type="match status" value="1"/>
</dbReference>
<evidence type="ECO:0000256" key="3">
    <source>
        <dbReference type="ARBA" id="ARBA00022448"/>
    </source>
</evidence>
<dbReference type="RefSeq" id="WP_092380596.1">
    <property type="nucleotide sequence ID" value="NZ_BOPI01000007.1"/>
</dbReference>
<dbReference type="PROSITE" id="PS50928">
    <property type="entry name" value="ABC_TM1"/>
    <property type="match status" value="1"/>
</dbReference>
<dbReference type="CDD" id="cd06261">
    <property type="entry name" value="TM_PBP2"/>
    <property type="match status" value="1"/>
</dbReference>
<dbReference type="PANTHER" id="PTHR32243:SF50">
    <property type="entry name" value="MALTOSE_MALTODEXTRIN TRANSPORT SYSTEM PERMEASE PROTEIN MALG"/>
    <property type="match status" value="1"/>
</dbReference>
<proteinExistence type="inferred from homology"/>
<sequence length="305" mass="33132">MTEKTATPPTVTAVAGPALAKTRAVRRTGRSRRSPAMSVLLHGTLILASLIAIGPIAWVLLSSLKPGYAIQSSELTLFRDTTLANYSYVLTETNFPRWFLNSVIVAAFTMSIGIFLSATTGYAVSRFNFPGRRPLMMVFLVTQMFPVAILIVPIYTIMARLGLINTMPALIIAYLTIAVPFCAWMLKGYFDSIPTSLDEAAALDGCGPFATFWRVVLPLARPAVAVTAFYTFLTAWGEVAYASAFIQTDNKFTLAYGLQQFVPQFNPQWEYLTAAAVLVTIPAGLVFFFAQKHLVSGLTAGGTKG</sequence>
<evidence type="ECO:0000256" key="6">
    <source>
        <dbReference type="ARBA" id="ARBA00022692"/>
    </source>
</evidence>
<comment type="similarity">
    <text evidence="2">Belongs to the binding-protein-dependent transport system permease family. MalFG subfamily.</text>
</comment>
<dbReference type="InterPro" id="IPR050901">
    <property type="entry name" value="BP-dep_ABC_trans_perm"/>
</dbReference>